<dbReference type="SMART" id="SM00215">
    <property type="entry name" value="VWC_out"/>
    <property type="match status" value="5"/>
</dbReference>
<sequence>MATQSRNRAASYSSLSLSWYCCCLLQLLLLLASVGPRSTAALTCVCNRASCAEPRGCRGSAVLDVCRCCLVCARQAGETCGGTFALHGTCDRGLRCAAPTTPSAVFGFEPGYCQVVPPSCNGVRCAEAKPPLCPPDSALRGGEQAEGECCPRPSRCECEPERCVPTVCQPGHRRVLLSHATGQPGDCCPQYGCTAAAVGLDCSQETCSLEQDTACPPDSFAVFGGGMSGDGCCPQPSRCECPGVCELLRCEAESEPRLITAGDGNPGSCCDVYECTNETKATCTFNGAEYGDGEMYRMDACRFCRCRNGVSFCFSAQCGTLACQRHYVPDGECCPVCEEPEMDTRPSTLQMMCFANGQIRANGDRWREDDCTFCQCVSGEQHCTAASCQVSCLKPISVPGECCPVCEEPTVFTIQPPVCKPVPHCELAEDDCLFGFKLDKGGCRTCLCKSKAEHCRALMTGCSLECPHGHVLNARGCELCECRPRPKKCRPVACYKTCPHGYLKNKHGCEVCRCAKCPDFSCDKECPFGYTENSKGCHLCRCKEAAKSGAVATTAPPSPRSPPPPVVAAAAGGRCLSMDGRRYAERESWHDGCRECYCHGGREMCALIACPVPRCAILELRPGQCCPGCGEGEAPGERVDARAAHAVCQAPGGEYYVEGESWSADACTRCACHAGRVLCDTAVCPPLLCAEPLRNKGSCCPSCPDVAESPQQPGNGSESVYCVSKEGDVFLAGEAWKPDLCRSCVCQEGFVRCYTETCPPVACKRPVLRKGQCCPYCLEVVVPLKVCFFVDEIYGEGERWSLDPCTHCHCRNGEAVCTVEDCLVPACSQPLLHEGSCCPVCPDDELSGEPTNVPVEKYEDDGRVRMMPPAQLTAVPPPRARGDLDNNSILGASRDASGLDGGGNEAGDLWLLQPITWVVIALLSLGLAVVLLVLTMSRRRQWIPLQLYKTPVKTVYLHNEAEKNANGTKVPLNNMSKVPRLADPDPRCSGYYSMVNAAAVVTTPTAHV</sequence>
<dbReference type="Proteomes" id="UP001318040">
    <property type="component" value="Chromosome 17"/>
</dbReference>
<keyword evidence="4" id="KW-0472">Membrane</keyword>
<dbReference type="InterPro" id="IPR001007">
    <property type="entry name" value="VWF_dom"/>
</dbReference>
<dbReference type="SUPFAM" id="SSF57603">
    <property type="entry name" value="FnI-like domain"/>
    <property type="match status" value="5"/>
</dbReference>
<dbReference type="PROSITE" id="PS51252">
    <property type="entry name" value="ANTISTASIN"/>
    <property type="match status" value="4"/>
</dbReference>
<dbReference type="PANTHER" id="PTHR46439">
    <property type="entry name" value="CYSTEINE-RICH MOTOR NEURON 1 PROTEIN"/>
    <property type="match status" value="1"/>
</dbReference>
<dbReference type="Gene3D" id="6.20.200.20">
    <property type="match status" value="6"/>
</dbReference>
<keyword evidence="4" id="KW-0812">Transmembrane</keyword>
<dbReference type="Pfam" id="PF00093">
    <property type="entry name" value="VWC"/>
    <property type="match status" value="2"/>
</dbReference>
<dbReference type="GO" id="GO:0005576">
    <property type="term" value="C:extracellular region"/>
    <property type="evidence" value="ECO:0007669"/>
    <property type="project" value="InterPro"/>
</dbReference>
<dbReference type="Pfam" id="PF23334">
    <property type="entry name" value="VWC2L_2nd"/>
    <property type="match status" value="4"/>
</dbReference>
<dbReference type="RefSeq" id="XP_032811712.1">
    <property type="nucleotide sequence ID" value="XM_032955821.1"/>
</dbReference>
<evidence type="ECO:0000256" key="5">
    <source>
        <dbReference type="SAM" id="SignalP"/>
    </source>
</evidence>
<feature type="signal peptide" evidence="5">
    <location>
        <begin position="1"/>
        <end position="41"/>
    </location>
</feature>
<feature type="transmembrane region" description="Helical" evidence="4">
    <location>
        <begin position="915"/>
        <end position="934"/>
    </location>
</feature>
<dbReference type="PROSITE" id="PS51323">
    <property type="entry name" value="IGFBP_N_2"/>
    <property type="match status" value="1"/>
</dbReference>
<gene>
    <name evidence="10 11" type="primary">LOC116943187</name>
</gene>
<feature type="domain" description="Antistasin-like" evidence="7">
    <location>
        <begin position="517"/>
        <end position="542"/>
    </location>
</feature>
<feature type="domain" description="Antistasin-like" evidence="7">
    <location>
        <begin position="455"/>
        <end position="482"/>
    </location>
</feature>
<keyword evidence="4" id="KW-1133">Transmembrane helix</keyword>
<dbReference type="InterPro" id="IPR011061">
    <property type="entry name" value="Hirudin/antistatin"/>
</dbReference>
<evidence type="ECO:0000259" key="7">
    <source>
        <dbReference type="PROSITE" id="PS51252"/>
    </source>
</evidence>
<evidence type="ECO:0000256" key="3">
    <source>
        <dbReference type="ARBA" id="ARBA00023157"/>
    </source>
</evidence>
<dbReference type="InterPro" id="IPR045813">
    <property type="entry name" value="CRIM1_C"/>
</dbReference>
<dbReference type="PROSITE" id="PS50184">
    <property type="entry name" value="VWFC_2"/>
    <property type="match status" value="6"/>
</dbReference>
<organism evidence="9 10">
    <name type="scientific">Petromyzon marinus</name>
    <name type="common">Sea lamprey</name>
    <dbReference type="NCBI Taxonomy" id="7757"/>
    <lineage>
        <taxon>Eukaryota</taxon>
        <taxon>Metazoa</taxon>
        <taxon>Chordata</taxon>
        <taxon>Craniata</taxon>
        <taxon>Vertebrata</taxon>
        <taxon>Cyclostomata</taxon>
        <taxon>Hyperoartia</taxon>
        <taxon>Petromyzontiformes</taxon>
        <taxon>Petromyzontidae</taxon>
        <taxon>Petromyzon</taxon>
    </lineage>
</organism>
<dbReference type="InterPro" id="IPR004094">
    <property type="entry name" value="Antistasin-like"/>
</dbReference>
<dbReference type="InterPro" id="IPR009030">
    <property type="entry name" value="Growth_fac_rcpt_cys_sf"/>
</dbReference>
<dbReference type="SMART" id="SM00121">
    <property type="entry name" value="IB"/>
    <property type="match status" value="1"/>
</dbReference>
<keyword evidence="1 5" id="KW-0732">Signal</keyword>
<feature type="domain" description="VWFC" evidence="6">
    <location>
        <begin position="722"/>
        <end position="778"/>
    </location>
</feature>
<dbReference type="AlphaFoldDB" id="A0AAJ7T7U9"/>
<accession>A0AAJ7T7U9</accession>
<dbReference type="GO" id="GO:0004867">
    <property type="term" value="F:serine-type endopeptidase inhibitor activity"/>
    <property type="evidence" value="ECO:0007669"/>
    <property type="project" value="InterPro"/>
</dbReference>
<evidence type="ECO:0000256" key="2">
    <source>
        <dbReference type="ARBA" id="ARBA00022737"/>
    </source>
</evidence>
<dbReference type="InterPro" id="IPR000867">
    <property type="entry name" value="IGFBP-like"/>
</dbReference>
<dbReference type="SUPFAM" id="SSF57262">
    <property type="entry name" value="Leech antihemostatic proteins"/>
    <property type="match status" value="3"/>
</dbReference>
<name>A0AAJ7T7U9_PETMA</name>
<evidence type="ECO:0000256" key="4">
    <source>
        <dbReference type="SAM" id="Phobius"/>
    </source>
</evidence>
<evidence type="ECO:0000259" key="6">
    <source>
        <dbReference type="PROSITE" id="PS50184"/>
    </source>
</evidence>
<proteinExistence type="predicted"/>
<feature type="domain" description="IGFBP N-terminal" evidence="8">
    <location>
        <begin position="40"/>
        <end position="116"/>
    </location>
</feature>
<dbReference type="Pfam" id="PF02822">
    <property type="entry name" value="Antistasin"/>
    <property type="match status" value="3"/>
</dbReference>
<keyword evidence="3" id="KW-1015">Disulfide bond</keyword>
<feature type="domain" description="VWFC" evidence="6">
    <location>
        <begin position="281"/>
        <end position="338"/>
    </location>
</feature>
<keyword evidence="9" id="KW-1185">Reference proteome</keyword>
<feature type="domain" description="VWFC" evidence="6">
    <location>
        <begin position="646"/>
        <end position="704"/>
    </location>
</feature>
<dbReference type="InterPro" id="IPR052624">
    <property type="entry name" value="CRIM1"/>
</dbReference>
<feature type="domain" description="VWFC" evidence="6">
    <location>
        <begin position="351"/>
        <end position="407"/>
    </location>
</feature>
<evidence type="ECO:0000313" key="11">
    <source>
        <dbReference type="RefSeq" id="XP_032811713.1"/>
    </source>
</evidence>
<feature type="chain" id="PRO_5044709313" evidence="5">
    <location>
        <begin position="42"/>
        <end position="1008"/>
    </location>
</feature>
<dbReference type="Gene3D" id="2.10.22.10">
    <property type="entry name" value="Antistasin, domain 1"/>
    <property type="match status" value="4"/>
</dbReference>
<dbReference type="Pfam" id="PF00219">
    <property type="entry name" value="IGFBP"/>
    <property type="match status" value="1"/>
</dbReference>
<dbReference type="SUPFAM" id="SSF57184">
    <property type="entry name" value="Growth factor receptor domain"/>
    <property type="match status" value="1"/>
</dbReference>
<evidence type="ECO:0000256" key="1">
    <source>
        <dbReference type="ARBA" id="ARBA00022729"/>
    </source>
</evidence>
<feature type="domain" description="Antistasin-like" evidence="7">
    <location>
        <begin position="489"/>
        <end position="514"/>
    </location>
</feature>
<reference evidence="10 11" key="1">
    <citation type="submission" date="2025-04" db="UniProtKB">
        <authorList>
            <consortium name="RefSeq"/>
        </authorList>
    </citation>
    <scope>IDENTIFICATION</scope>
    <source>
        <tissue evidence="10 11">Sperm</tissue>
    </source>
</reference>
<feature type="domain" description="Antistasin-like" evidence="7">
    <location>
        <begin position="419"/>
        <end position="448"/>
    </location>
</feature>
<dbReference type="PANTHER" id="PTHR46439:SF1">
    <property type="entry name" value="CYSTEINE-RICH MOTOR NEURON 1 PROTEIN"/>
    <property type="match status" value="1"/>
</dbReference>
<keyword evidence="2" id="KW-0677">Repeat</keyword>
<evidence type="ECO:0000313" key="9">
    <source>
        <dbReference type="Proteomes" id="UP001318040"/>
    </source>
</evidence>
<evidence type="ECO:0000259" key="8">
    <source>
        <dbReference type="PROSITE" id="PS51323"/>
    </source>
</evidence>
<dbReference type="PROSITE" id="PS01208">
    <property type="entry name" value="VWFC_1"/>
    <property type="match status" value="5"/>
</dbReference>
<evidence type="ECO:0000313" key="10">
    <source>
        <dbReference type="RefSeq" id="XP_032811712.1"/>
    </source>
</evidence>
<feature type="domain" description="VWFC" evidence="6">
    <location>
        <begin position="785"/>
        <end position="842"/>
    </location>
</feature>
<dbReference type="KEGG" id="pmrn:116943187"/>
<dbReference type="Pfam" id="PF19442">
    <property type="entry name" value="CRIM1_C"/>
    <property type="match status" value="1"/>
</dbReference>
<dbReference type="SMART" id="SM00214">
    <property type="entry name" value="VWC"/>
    <property type="match status" value="6"/>
</dbReference>
<feature type="domain" description="VWFC" evidence="6">
    <location>
        <begin position="573"/>
        <end position="630"/>
    </location>
</feature>
<protein>
    <submittedName>
        <fullName evidence="10 11">Cysteine-rich motor neuron 1 protein-like</fullName>
    </submittedName>
</protein>
<dbReference type="RefSeq" id="XP_032811713.1">
    <property type="nucleotide sequence ID" value="XM_032955822.1"/>
</dbReference>